<dbReference type="PANTHER" id="PTHR32322">
    <property type="entry name" value="INNER MEMBRANE TRANSPORTER"/>
    <property type="match status" value="1"/>
</dbReference>
<dbReference type="OrthoDB" id="9812547at2"/>
<evidence type="ECO:0000313" key="8">
    <source>
        <dbReference type="EMBL" id="TCZ67216.1"/>
    </source>
</evidence>
<evidence type="ECO:0000259" key="7">
    <source>
        <dbReference type="Pfam" id="PF00892"/>
    </source>
</evidence>
<gene>
    <name evidence="8" type="ORF">E0486_15990</name>
</gene>
<keyword evidence="9" id="KW-1185">Reference proteome</keyword>
<protein>
    <submittedName>
        <fullName evidence="8">Drug/metabolite-transporting permease</fullName>
    </submittedName>
</protein>
<evidence type="ECO:0000256" key="3">
    <source>
        <dbReference type="ARBA" id="ARBA00022692"/>
    </source>
</evidence>
<name>A0A4R4DV64_9BACT</name>
<proteinExistence type="inferred from homology"/>
<evidence type="ECO:0000256" key="6">
    <source>
        <dbReference type="SAM" id="Phobius"/>
    </source>
</evidence>
<dbReference type="GO" id="GO:0016020">
    <property type="term" value="C:membrane"/>
    <property type="evidence" value="ECO:0007669"/>
    <property type="project" value="UniProtKB-SubCell"/>
</dbReference>
<dbReference type="Pfam" id="PF00892">
    <property type="entry name" value="EamA"/>
    <property type="match status" value="2"/>
</dbReference>
<evidence type="ECO:0000256" key="1">
    <source>
        <dbReference type="ARBA" id="ARBA00004141"/>
    </source>
</evidence>
<keyword evidence="5 6" id="KW-0472">Membrane</keyword>
<keyword evidence="3 6" id="KW-0812">Transmembrane</keyword>
<feature type="transmembrane region" description="Helical" evidence="6">
    <location>
        <begin position="307"/>
        <end position="324"/>
    </location>
</feature>
<keyword evidence="4 6" id="KW-1133">Transmembrane helix</keyword>
<dbReference type="InterPro" id="IPR000620">
    <property type="entry name" value="EamA_dom"/>
</dbReference>
<feature type="domain" description="EamA" evidence="7">
    <location>
        <begin position="43"/>
        <end position="174"/>
    </location>
</feature>
<dbReference type="InterPro" id="IPR050638">
    <property type="entry name" value="AA-Vitamin_Transporters"/>
</dbReference>
<feature type="transmembrane region" description="Helical" evidence="6">
    <location>
        <begin position="67"/>
        <end position="90"/>
    </location>
</feature>
<comment type="subcellular location">
    <subcellularLocation>
        <location evidence="1">Membrane</location>
        <topology evidence="1">Multi-pass membrane protein</topology>
    </subcellularLocation>
</comment>
<evidence type="ECO:0000256" key="2">
    <source>
        <dbReference type="ARBA" id="ARBA00007362"/>
    </source>
</evidence>
<feature type="transmembrane region" description="Helical" evidence="6">
    <location>
        <begin position="160"/>
        <end position="178"/>
    </location>
</feature>
<feature type="transmembrane region" description="Helical" evidence="6">
    <location>
        <begin position="284"/>
        <end position="301"/>
    </location>
</feature>
<dbReference type="SUPFAM" id="SSF103481">
    <property type="entry name" value="Multidrug resistance efflux transporter EmrE"/>
    <property type="match status" value="2"/>
</dbReference>
<feature type="transmembrane region" description="Helical" evidence="6">
    <location>
        <begin position="43"/>
        <end position="61"/>
    </location>
</feature>
<feature type="transmembrane region" description="Helical" evidence="6">
    <location>
        <begin position="126"/>
        <end position="148"/>
    </location>
</feature>
<dbReference type="PANTHER" id="PTHR32322:SF2">
    <property type="entry name" value="EAMA DOMAIN-CONTAINING PROTEIN"/>
    <property type="match status" value="1"/>
</dbReference>
<feature type="domain" description="EamA" evidence="7">
    <location>
        <begin position="188"/>
        <end position="324"/>
    </location>
</feature>
<reference evidence="8 9" key="1">
    <citation type="submission" date="2019-03" db="EMBL/GenBank/DDBJ databases">
        <authorList>
            <person name="Kim M.K.M."/>
        </authorList>
    </citation>
    <scope>NUCLEOTIDE SEQUENCE [LARGE SCALE GENOMIC DNA]</scope>
    <source>
        <strain evidence="8 9">17J68-15</strain>
    </source>
</reference>
<feature type="transmembrane region" description="Helical" evidence="6">
    <location>
        <begin position="102"/>
        <end position="120"/>
    </location>
</feature>
<dbReference type="EMBL" id="SKFH01000037">
    <property type="protein sequence ID" value="TCZ67216.1"/>
    <property type="molecule type" value="Genomic_DNA"/>
</dbReference>
<comment type="caution">
    <text evidence="8">The sequence shown here is derived from an EMBL/GenBank/DDBJ whole genome shotgun (WGS) entry which is preliminary data.</text>
</comment>
<accession>A0A4R4DV64</accession>
<dbReference type="Proteomes" id="UP000295164">
    <property type="component" value="Unassembled WGS sequence"/>
</dbReference>
<feature type="transmembrane region" description="Helical" evidence="6">
    <location>
        <begin position="184"/>
        <end position="205"/>
    </location>
</feature>
<evidence type="ECO:0000256" key="4">
    <source>
        <dbReference type="ARBA" id="ARBA00022989"/>
    </source>
</evidence>
<feature type="transmembrane region" description="Helical" evidence="6">
    <location>
        <begin position="217"/>
        <end position="234"/>
    </location>
</feature>
<evidence type="ECO:0000313" key="9">
    <source>
        <dbReference type="Proteomes" id="UP000295164"/>
    </source>
</evidence>
<sequence length="330" mass="36507">MEKHPPQDAFTPADPQTTQDLAWWHPSRLNPFTFHKRGRRFKALFALATICFFWGTTWIAARQGVKYMPALQLAGLRQLFAGLCLVGYFVAKRAPWPTAAQWRTIAMLGFLNFFLSNALSTWGVRFIPAGLGSIIGAIYPVWLVLIGLATRSVLLTWKTALGMLLGFGGICIIFYEHLHELVNPAFRLGILLSVASTWSWAFGTLYTKKHAANFNPYFSFGLQLVLSGSVLLAGMKATGNSMPLADIPWQSWAAIWYLVFFGSVITFAAFLYALQNLPTTQVSLYAYINPVVAVLLGALLIGEPLSLFIGVGTAVTLYGVFLVNRSISRK</sequence>
<dbReference type="RefSeq" id="WP_131853600.1">
    <property type="nucleotide sequence ID" value="NZ_SKFH01000037.1"/>
</dbReference>
<dbReference type="AlphaFoldDB" id="A0A4R4DV64"/>
<organism evidence="8 9">
    <name type="scientific">Flaviaesturariibacter aridisoli</name>
    <dbReference type="NCBI Taxonomy" id="2545761"/>
    <lineage>
        <taxon>Bacteria</taxon>
        <taxon>Pseudomonadati</taxon>
        <taxon>Bacteroidota</taxon>
        <taxon>Chitinophagia</taxon>
        <taxon>Chitinophagales</taxon>
        <taxon>Chitinophagaceae</taxon>
        <taxon>Flaviaestuariibacter</taxon>
    </lineage>
</organism>
<feature type="transmembrane region" description="Helical" evidence="6">
    <location>
        <begin position="254"/>
        <end position="272"/>
    </location>
</feature>
<evidence type="ECO:0000256" key="5">
    <source>
        <dbReference type="ARBA" id="ARBA00023136"/>
    </source>
</evidence>
<dbReference type="InterPro" id="IPR037185">
    <property type="entry name" value="EmrE-like"/>
</dbReference>
<comment type="similarity">
    <text evidence="2">Belongs to the EamA transporter family.</text>
</comment>